<evidence type="ECO:0000313" key="1">
    <source>
        <dbReference type="EMBL" id="EQB40440.1"/>
    </source>
</evidence>
<proteinExistence type="predicted"/>
<protein>
    <submittedName>
        <fullName evidence="1">Uncharacterized protein</fullName>
    </submittedName>
</protein>
<sequence>MYIKMNQLDIEYTYGALESSFLRLLKIYKMNYVKIGNEQVHKYFGFRHPCILYIKQLLIDNLELLGENYY</sequence>
<comment type="caution">
    <text evidence="1">The sequence shown here is derived from an EMBL/GenBank/DDBJ whole genome shotgun (WGS) entry which is preliminary data.</text>
</comment>
<evidence type="ECO:0000313" key="2">
    <source>
        <dbReference type="Proteomes" id="UP000015520"/>
    </source>
</evidence>
<gene>
    <name evidence="1" type="ORF">M947_01185</name>
</gene>
<reference evidence="1 2" key="1">
    <citation type="submission" date="2013-07" db="EMBL/GenBank/DDBJ databases">
        <title>Sulfurimonas hongkongensis AST-10 Genome Sequencing.</title>
        <authorList>
            <person name="Cai L."/>
            <person name="Zhang T."/>
        </authorList>
    </citation>
    <scope>NUCLEOTIDE SEQUENCE [LARGE SCALE GENOMIC DNA]</scope>
    <source>
        <strain evidence="1 2">AST-10</strain>
    </source>
</reference>
<keyword evidence="2" id="KW-1185">Reference proteome</keyword>
<dbReference type="STRING" id="1172190.M947_01185"/>
<accession>T0JH74</accession>
<organism evidence="1 2">
    <name type="scientific">Sulfurimonas hongkongensis</name>
    <dbReference type="NCBI Taxonomy" id="1172190"/>
    <lineage>
        <taxon>Bacteria</taxon>
        <taxon>Pseudomonadati</taxon>
        <taxon>Campylobacterota</taxon>
        <taxon>Epsilonproteobacteria</taxon>
        <taxon>Campylobacterales</taxon>
        <taxon>Sulfurimonadaceae</taxon>
        <taxon>Sulfurimonas</taxon>
    </lineage>
</organism>
<dbReference type="Proteomes" id="UP000015520">
    <property type="component" value="Unassembled WGS sequence"/>
</dbReference>
<dbReference type="AlphaFoldDB" id="T0JH74"/>
<dbReference type="EMBL" id="AUPZ01000002">
    <property type="protein sequence ID" value="EQB40440.1"/>
    <property type="molecule type" value="Genomic_DNA"/>
</dbReference>
<name>T0JH74_9BACT</name>